<protein>
    <recommendedName>
        <fullName evidence="4">Helicase C-terminal domain-containing protein</fullName>
    </recommendedName>
</protein>
<evidence type="ECO:0000256" key="2">
    <source>
        <dbReference type="ARBA" id="ARBA00022801"/>
    </source>
</evidence>
<keyword evidence="1" id="KW-0547">Nucleotide-binding</keyword>
<dbReference type="InterPro" id="IPR049730">
    <property type="entry name" value="SNF2/RAD54-like_C"/>
</dbReference>
<dbReference type="OrthoDB" id="3270319at2759"/>
<dbReference type="Pfam" id="PF00271">
    <property type="entry name" value="Helicase_C"/>
    <property type="match status" value="1"/>
</dbReference>
<dbReference type="PANTHER" id="PTHR45626:SF26">
    <property type="entry name" value="FAMILY HELICASE, PUTATIVE (AFU_ORTHOLOGUE AFUA_2G09120)-RELATED"/>
    <property type="match status" value="1"/>
</dbReference>
<dbReference type="AlphaFoldDB" id="A0A9W8MD61"/>
<name>A0A9W8MD61_9AGAR</name>
<evidence type="ECO:0000313" key="6">
    <source>
        <dbReference type="Proteomes" id="UP001140091"/>
    </source>
</evidence>
<gene>
    <name evidence="5" type="ORF">H1R20_g10917</name>
</gene>
<sequence>MVFSYFVPEMLTKLESIRRLLVVICIEFPSYASLVRNVFELYGISRLVISGTTTDEQRAKIVCKFNKDPEHRVLVFSKVGSTGLNLTVASVVIFLDQPWSAQDQTQIIGRVWRQRQQVPVVAIHLLAANTADITLSSLARGKKDMLDAFLTTDASKPYRV</sequence>
<dbReference type="SUPFAM" id="SSF52540">
    <property type="entry name" value="P-loop containing nucleoside triphosphate hydrolases"/>
    <property type="match status" value="1"/>
</dbReference>
<feature type="non-terminal residue" evidence="5">
    <location>
        <position position="1"/>
    </location>
</feature>
<keyword evidence="2" id="KW-0378">Hydrolase</keyword>
<dbReference type="CDD" id="cd18793">
    <property type="entry name" value="SF2_C_SNF"/>
    <property type="match status" value="1"/>
</dbReference>
<dbReference type="SMART" id="SM00490">
    <property type="entry name" value="HELICc"/>
    <property type="match status" value="1"/>
</dbReference>
<keyword evidence="6" id="KW-1185">Reference proteome</keyword>
<dbReference type="PROSITE" id="PS51194">
    <property type="entry name" value="HELICASE_CTER"/>
    <property type="match status" value="1"/>
</dbReference>
<reference evidence="5" key="1">
    <citation type="submission" date="2022-06" db="EMBL/GenBank/DDBJ databases">
        <title>Genome Sequence of Candolleomyces eurysporus.</title>
        <authorList>
            <person name="Buettner E."/>
        </authorList>
    </citation>
    <scope>NUCLEOTIDE SEQUENCE</scope>
    <source>
        <strain evidence="5">VTCC 930004</strain>
    </source>
</reference>
<evidence type="ECO:0000313" key="5">
    <source>
        <dbReference type="EMBL" id="KAJ2926181.1"/>
    </source>
</evidence>
<dbReference type="PANTHER" id="PTHR45626">
    <property type="entry name" value="TRANSCRIPTION TERMINATION FACTOR 2-RELATED"/>
    <property type="match status" value="1"/>
</dbReference>
<dbReference type="GO" id="GO:0016787">
    <property type="term" value="F:hydrolase activity"/>
    <property type="evidence" value="ECO:0007669"/>
    <property type="project" value="UniProtKB-KW"/>
</dbReference>
<dbReference type="GO" id="GO:0006281">
    <property type="term" value="P:DNA repair"/>
    <property type="evidence" value="ECO:0007669"/>
    <property type="project" value="TreeGrafter"/>
</dbReference>
<dbReference type="GO" id="GO:0005524">
    <property type="term" value="F:ATP binding"/>
    <property type="evidence" value="ECO:0007669"/>
    <property type="project" value="UniProtKB-KW"/>
</dbReference>
<accession>A0A9W8MD61</accession>
<evidence type="ECO:0000259" key="4">
    <source>
        <dbReference type="PROSITE" id="PS51194"/>
    </source>
</evidence>
<evidence type="ECO:0000256" key="3">
    <source>
        <dbReference type="ARBA" id="ARBA00022840"/>
    </source>
</evidence>
<dbReference type="GO" id="GO:0008094">
    <property type="term" value="F:ATP-dependent activity, acting on DNA"/>
    <property type="evidence" value="ECO:0007669"/>
    <property type="project" value="TreeGrafter"/>
</dbReference>
<dbReference type="InterPro" id="IPR050628">
    <property type="entry name" value="SNF2_RAD54_helicase_TF"/>
</dbReference>
<dbReference type="EMBL" id="JANBPK010001077">
    <property type="protein sequence ID" value="KAJ2926181.1"/>
    <property type="molecule type" value="Genomic_DNA"/>
</dbReference>
<dbReference type="Gene3D" id="3.40.50.300">
    <property type="entry name" value="P-loop containing nucleotide triphosphate hydrolases"/>
    <property type="match status" value="1"/>
</dbReference>
<dbReference type="Proteomes" id="UP001140091">
    <property type="component" value="Unassembled WGS sequence"/>
</dbReference>
<feature type="domain" description="Helicase C-terminal" evidence="4">
    <location>
        <begin position="1"/>
        <end position="160"/>
    </location>
</feature>
<organism evidence="5 6">
    <name type="scientific">Candolleomyces eurysporus</name>
    <dbReference type="NCBI Taxonomy" id="2828524"/>
    <lineage>
        <taxon>Eukaryota</taxon>
        <taxon>Fungi</taxon>
        <taxon>Dikarya</taxon>
        <taxon>Basidiomycota</taxon>
        <taxon>Agaricomycotina</taxon>
        <taxon>Agaricomycetes</taxon>
        <taxon>Agaricomycetidae</taxon>
        <taxon>Agaricales</taxon>
        <taxon>Agaricineae</taxon>
        <taxon>Psathyrellaceae</taxon>
        <taxon>Candolleomyces</taxon>
    </lineage>
</organism>
<keyword evidence="3" id="KW-0067">ATP-binding</keyword>
<dbReference type="InterPro" id="IPR001650">
    <property type="entry name" value="Helicase_C-like"/>
</dbReference>
<proteinExistence type="predicted"/>
<evidence type="ECO:0000256" key="1">
    <source>
        <dbReference type="ARBA" id="ARBA00022741"/>
    </source>
</evidence>
<dbReference type="GO" id="GO:0005634">
    <property type="term" value="C:nucleus"/>
    <property type="evidence" value="ECO:0007669"/>
    <property type="project" value="TreeGrafter"/>
</dbReference>
<comment type="caution">
    <text evidence="5">The sequence shown here is derived from an EMBL/GenBank/DDBJ whole genome shotgun (WGS) entry which is preliminary data.</text>
</comment>
<dbReference type="InterPro" id="IPR027417">
    <property type="entry name" value="P-loop_NTPase"/>
</dbReference>